<dbReference type="AlphaFoldDB" id="A0A367YG73"/>
<dbReference type="GO" id="GO:0090374">
    <property type="term" value="P:oligopeptide export from mitochondrion"/>
    <property type="evidence" value="ECO:0007669"/>
    <property type="project" value="TreeGrafter"/>
</dbReference>
<organism evidence="13 14">
    <name type="scientific">Candida viswanathii</name>
    <dbReference type="NCBI Taxonomy" id="5486"/>
    <lineage>
        <taxon>Eukaryota</taxon>
        <taxon>Fungi</taxon>
        <taxon>Dikarya</taxon>
        <taxon>Ascomycota</taxon>
        <taxon>Saccharomycotina</taxon>
        <taxon>Pichiomycetes</taxon>
        <taxon>Debaryomycetaceae</taxon>
        <taxon>Candida/Lodderomyces clade</taxon>
        <taxon>Candida</taxon>
    </lineage>
</organism>
<keyword evidence="7 10" id="KW-0472">Membrane</keyword>
<evidence type="ECO:0000256" key="5">
    <source>
        <dbReference type="ARBA" id="ARBA00022840"/>
    </source>
</evidence>
<dbReference type="Pfam" id="PF00664">
    <property type="entry name" value="ABC_membrane"/>
    <property type="match status" value="1"/>
</dbReference>
<feature type="transmembrane region" description="Helical" evidence="10">
    <location>
        <begin position="141"/>
        <end position="163"/>
    </location>
</feature>
<dbReference type="InterPro" id="IPR027417">
    <property type="entry name" value="P-loop_NTPase"/>
</dbReference>
<gene>
    <name evidence="13" type="primary">MDL2</name>
    <name evidence="13" type="ORF">Cantr_00594</name>
</gene>
<feature type="compositionally biased region" description="Acidic residues" evidence="9">
    <location>
        <begin position="793"/>
        <end position="804"/>
    </location>
</feature>
<dbReference type="STRING" id="5486.A0A367YG73"/>
<dbReference type="InterPro" id="IPR017871">
    <property type="entry name" value="ABC_transporter-like_CS"/>
</dbReference>
<feature type="domain" description="ABC transporter" evidence="11">
    <location>
        <begin position="474"/>
        <end position="719"/>
    </location>
</feature>
<accession>A0A367YG73</accession>
<dbReference type="Proteomes" id="UP000253472">
    <property type="component" value="Unassembled WGS sequence"/>
</dbReference>
<evidence type="ECO:0000256" key="7">
    <source>
        <dbReference type="ARBA" id="ARBA00023136"/>
    </source>
</evidence>
<dbReference type="Gene3D" id="1.20.1560.10">
    <property type="entry name" value="ABC transporter type 1, transmembrane domain"/>
    <property type="match status" value="2"/>
</dbReference>
<dbReference type="GO" id="GO:0016887">
    <property type="term" value="F:ATP hydrolysis activity"/>
    <property type="evidence" value="ECO:0007669"/>
    <property type="project" value="InterPro"/>
</dbReference>
<feature type="compositionally biased region" description="Acidic residues" evidence="9">
    <location>
        <begin position="729"/>
        <end position="747"/>
    </location>
</feature>
<dbReference type="SUPFAM" id="SSF90123">
    <property type="entry name" value="ABC transporter transmembrane region"/>
    <property type="match status" value="1"/>
</dbReference>
<evidence type="ECO:0000313" key="14">
    <source>
        <dbReference type="Proteomes" id="UP000253472"/>
    </source>
</evidence>
<dbReference type="PROSITE" id="PS50893">
    <property type="entry name" value="ABC_TRANSPORTER_2"/>
    <property type="match status" value="1"/>
</dbReference>
<dbReference type="CDD" id="cd18573">
    <property type="entry name" value="ABC_6TM_ABCB10_like"/>
    <property type="match status" value="1"/>
</dbReference>
<keyword evidence="2" id="KW-0813">Transport</keyword>
<dbReference type="InterPro" id="IPR003439">
    <property type="entry name" value="ABC_transporter-like_ATP-bd"/>
</dbReference>
<dbReference type="PROSITE" id="PS00211">
    <property type="entry name" value="ABC_TRANSPORTER_1"/>
    <property type="match status" value="1"/>
</dbReference>
<feature type="region of interest" description="Disordered" evidence="9">
    <location>
        <begin position="789"/>
        <end position="813"/>
    </location>
</feature>
<dbReference type="Gene3D" id="3.40.50.300">
    <property type="entry name" value="P-loop containing nucleotide triphosphate hydrolases"/>
    <property type="match status" value="1"/>
</dbReference>
<comment type="subcellular location">
    <subcellularLocation>
        <location evidence="1">Membrane</location>
        <topology evidence="1">Multi-pass membrane protein</topology>
    </subcellularLocation>
</comment>
<dbReference type="OrthoDB" id="6500128at2759"/>
<dbReference type="InterPro" id="IPR036640">
    <property type="entry name" value="ABC1_TM_sf"/>
</dbReference>
<dbReference type="EMBL" id="QLNQ01000021">
    <property type="protein sequence ID" value="RCK64873.1"/>
    <property type="molecule type" value="Genomic_DNA"/>
</dbReference>
<dbReference type="Pfam" id="PF00005">
    <property type="entry name" value="ABC_tran"/>
    <property type="match status" value="1"/>
</dbReference>
<protein>
    <submittedName>
        <fullName evidence="13">ATP-dependent permease MDL2, mitochondrial</fullName>
    </submittedName>
</protein>
<dbReference type="GO" id="GO:0005524">
    <property type="term" value="F:ATP binding"/>
    <property type="evidence" value="ECO:0007669"/>
    <property type="project" value="UniProtKB-KW"/>
</dbReference>
<dbReference type="SMART" id="SM00382">
    <property type="entry name" value="AAA"/>
    <property type="match status" value="1"/>
</dbReference>
<name>A0A367YG73_9ASCO</name>
<evidence type="ECO:0000259" key="11">
    <source>
        <dbReference type="PROSITE" id="PS50893"/>
    </source>
</evidence>
<evidence type="ECO:0000313" key="13">
    <source>
        <dbReference type="EMBL" id="RCK64873.1"/>
    </source>
</evidence>
<dbReference type="PANTHER" id="PTHR43394">
    <property type="entry name" value="ATP-DEPENDENT PERMEASE MDL1, MITOCHONDRIAL"/>
    <property type="match status" value="1"/>
</dbReference>
<evidence type="ECO:0000256" key="6">
    <source>
        <dbReference type="ARBA" id="ARBA00022989"/>
    </source>
</evidence>
<proteinExistence type="predicted"/>
<evidence type="ECO:0000256" key="3">
    <source>
        <dbReference type="ARBA" id="ARBA00022692"/>
    </source>
</evidence>
<dbReference type="PANTHER" id="PTHR43394:SF2">
    <property type="entry name" value="ATP-DEPENDENT PERMEASE MDL2, MITOCHONDRIAL"/>
    <property type="match status" value="1"/>
</dbReference>
<evidence type="ECO:0000256" key="1">
    <source>
        <dbReference type="ARBA" id="ARBA00004141"/>
    </source>
</evidence>
<evidence type="ECO:0000259" key="12">
    <source>
        <dbReference type="PROSITE" id="PS50929"/>
    </source>
</evidence>
<dbReference type="InterPro" id="IPR011527">
    <property type="entry name" value="ABC1_TM_dom"/>
</dbReference>
<keyword evidence="5" id="KW-0067">ATP-binding</keyword>
<feature type="transmembrane region" description="Helical" evidence="10">
    <location>
        <begin position="183"/>
        <end position="207"/>
    </location>
</feature>
<sequence length="813" mass="90938">MLPITSLRHSLLQLTRSSNTLATAKLLTRGLKTTTTNNSPLRLHAFTPHSTTGLLRLLITLQCHHLRSYSTTPTLPEESGKELTPAQVPVKTHLQATRLKKKELKQEKLEELEKEQDKKTFRENLKTIARIAKLGKPDWKLFVIAVGLIFCAVLYPTVAVKLVGAVLDSFNNDVKNADGQLMVWGYDLTTLFELMVPFMAVSAFCFWSRLWVLKLLGERLVARLRAKTMKSLLRHDQEFFDNDKHKVGDLISRLSSDAYIVSRSITSNLPDGLKNLLFGIMSAYMMYLIKPILFGVLMLISPPITLGSVWYGEKIRKLSTNLQNAAAGLTKVSEETLNAIRLVNAFTGEQKELRKYSSRLRRVVGVARQEAFAQSNYAVSIYSLYHIGYLSCVALGVYLMTKGTMSAGDVVAFTMYLEFFNSALYSLTTTYLEVMKGAGAGVKLFALIDYKNKVPPVQGEKISSLHPLLVKNDIEFKDVTFAYPTRPNHIIFNQCSFKIQGGTSTCIVAPSGAGKSTVASLLLRAYNIQLGEILIGGKDIRDFQVRELRRYIVGIVQQEPVLLSGTILENIVYGLTPSDVSKLTMQDIIDVSKQANCHDFITGFPDGYDTIIGNRGASLSGGQKQRIAIARALIKRPRVLILDEATSALDSKSEGLINETLKNLTNEGSMTIISIAHRLSTISKSQFVVVLGKHGQVVETGKFVELFSDPDSELSKLLDESAASQEQKLEEDDEQDREADEEDLTEEEIQHLNREAEEIEHEQVVFSKAKHLIETLPNELKHQLINDIRLEEQEQQEQPQEEEQQQAKEKASQ</sequence>
<dbReference type="PROSITE" id="PS50929">
    <property type="entry name" value="ABC_TM1F"/>
    <property type="match status" value="1"/>
</dbReference>
<dbReference type="InterPro" id="IPR039421">
    <property type="entry name" value="Type_1_exporter"/>
</dbReference>
<reference evidence="13 14" key="1">
    <citation type="submission" date="2018-06" db="EMBL/GenBank/DDBJ databases">
        <title>Whole genome sequencing of Candida tropicalis (genome annotated by CSBL at Korea University).</title>
        <authorList>
            <person name="Ahn J."/>
        </authorList>
    </citation>
    <scope>NUCLEOTIDE SEQUENCE [LARGE SCALE GENOMIC DNA]</scope>
    <source>
        <strain evidence="13 14">ATCC 20962</strain>
    </source>
</reference>
<dbReference type="GO" id="GO:0005743">
    <property type="term" value="C:mitochondrial inner membrane"/>
    <property type="evidence" value="ECO:0007669"/>
    <property type="project" value="TreeGrafter"/>
</dbReference>
<evidence type="ECO:0000256" key="10">
    <source>
        <dbReference type="SAM" id="Phobius"/>
    </source>
</evidence>
<comment type="caution">
    <text evidence="13">The sequence shown here is derived from an EMBL/GenBank/DDBJ whole genome shotgun (WGS) entry which is preliminary data.</text>
</comment>
<dbReference type="InterPro" id="IPR003593">
    <property type="entry name" value="AAA+_ATPase"/>
</dbReference>
<dbReference type="FunFam" id="3.40.50.300:FF:001371">
    <property type="entry name" value="ABC transporter ATP-binding protein"/>
    <property type="match status" value="1"/>
</dbReference>
<feature type="region of interest" description="Disordered" evidence="9">
    <location>
        <begin position="718"/>
        <end position="747"/>
    </location>
</feature>
<feature type="coiled-coil region" evidence="8">
    <location>
        <begin position="94"/>
        <end position="122"/>
    </location>
</feature>
<evidence type="ECO:0000256" key="2">
    <source>
        <dbReference type="ARBA" id="ARBA00022448"/>
    </source>
</evidence>
<keyword evidence="6 10" id="KW-1133">Transmembrane helix</keyword>
<dbReference type="GO" id="GO:0015421">
    <property type="term" value="F:ABC-type oligopeptide transporter activity"/>
    <property type="evidence" value="ECO:0007669"/>
    <property type="project" value="TreeGrafter"/>
</dbReference>
<feature type="domain" description="ABC transmembrane type-1" evidence="12">
    <location>
        <begin position="141"/>
        <end position="436"/>
    </location>
</feature>
<keyword evidence="3 10" id="KW-0812">Transmembrane</keyword>
<keyword evidence="4" id="KW-0547">Nucleotide-binding</keyword>
<keyword evidence="14" id="KW-1185">Reference proteome</keyword>
<evidence type="ECO:0000256" key="9">
    <source>
        <dbReference type="SAM" id="MobiDB-lite"/>
    </source>
</evidence>
<keyword evidence="8" id="KW-0175">Coiled coil</keyword>
<dbReference type="SUPFAM" id="SSF52540">
    <property type="entry name" value="P-loop containing nucleoside triphosphate hydrolases"/>
    <property type="match status" value="1"/>
</dbReference>
<evidence type="ECO:0000256" key="4">
    <source>
        <dbReference type="ARBA" id="ARBA00022741"/>
    </source>
</evidence>
<evidence type="ECO:0000256" key="8">
    <source>
        <dbReference type="SAM" id="Coils"/>
    </source>
</evidence>